<evidence type="ECO:0008006" key="5">
    <source>
        <dbReference type="Google" id="ProtNLM"/>
    </source>
</evidence>
<dbReference type="EMBL" id="CP144696">
    <property type="protein sequence ID" value="WVZ09880.1"/>
    <property type="molecule type" value="Genomic_DNA"/>
</dbReference>
<evidence type="ECO:0000313" key="3">
    <source>
        <dbReference type="EMBL" id="WVZ09880.1"/>
    </source>
</evidence>
<evidence type="ECO:0000256" key="2">
    <source>
        <dbReference type="RuleBase" id="RU003690"/>
    </source>
</evidence>
<dbReference type="GO" id="GO:0005975">
    <property type="term" value="P:carbohydrate metabolic process"/>
    <property type="evidence" value="ECO:0007669"/>
    <property type="project" value="InterPro"/>
</dbReference>
<proteinExistence type="inferred from homology"/>
<dbReference type="AlphaFoldDB" id="A0AAQ3NJ58"/>
<dbReference type="Gene3D" id="3.20.20.80">
    <property type="entry name" value="Glycosidases"/>
    <property type="match status" value="1"/>
</dbReference>
<organism evidence="3 4">
    <name type="scientific">Vigna mungo</name>
    <name type="common">Black gram</name>
    <name type="synonym">Phaseolus mungo</name>
    <dbReference type="NCBI Taxonomy" id="3915"/>
    <lineage>
        <taxon>Eukaryota</taxon>
        <taxon>Viridiplantae</taxon>
        <taxon>Streptophyta</taxon>
        <taxon>Embryophyta</taxon>
        <taxon>Tracheophyta</taxon>
        <taxon>Spermatophyta</taxon>
        <taxon>Magnoliopsida</taxon>
        <taxon>eudicotyledons</taxon>
        <taxon>Gunneridae</taxon>
        <taxon>Pentapetalae</taxon>
        <taxon>rosids</taxon>
        <taxon>fabids</taxon>
        <taxon>Fabales</taxon>
        <taxon>Fabaceae</taxon>
        <taxon>Papilionoideae</taxon>
        <taxon>50 kb inversion clade</taxon>
        <taxon>NPAAA clade</taxon>
        <taxon>indigoferoid/millettioid clade</taxon>
        <taxon>Phaseoleae</taxon>
        <taxon>Vigna</taxon>
    </lineage>
</organism>
<dbReference type="GO" id="GO:0008422">
    <property type="term" value="F:beta-glucosidase activity"/>
    <property type="evidence" value="ECO:0007669"/>
    <property type="project" value="TreeGrafter"/>
</dbReference>
<dbReference type="Pfam" id="PF00232">
    <property type="entry name" value="Glyco_hydro_1"/>
    <property type="match status" value="1"/>
</dbReference>
<sequence length="125" mass="14411">MTSDDFTSPWGPLVFGASTSTYQVEGAANEDGRKPSIWETFSYSGNGNMFADDEDVVCDQHHKYKEDFQLMANMGLEAYRFSILWSRIIPGIEAHITLYHWDLPQTLEYEYEGWVIRRVVYGSQP</sequence>
<protein>
    <recommendedName>
        <fullName evidence="5">Beta-glucosidase</fullName>
    </recommendedName>
</protein>
<evidence type="ECO:0000256" key="1">
    <source>
        <dbReference type="ARBA" id="ARBA00010838"/>
    </source>
</evidence>
<dbReference type="Proteomes" id="UP001374535">
    <property type="component" value="Chromosome 5"/>
</dbReference>
<accession>A0AAQ3NJ58</accession>
<reference evidence="3 4" key="1">
    <citation type="journal article" date="2023" name="Life. Sci Alliance">
        <title>Evolutionary insights into 3D genome organization and epigenetic landscape of Vigna mungo.</title>
        <authorList>
            <person name="Junaid A."/>
            <person name="Singh B."/>
            <person name="Bhatia S."/>
        </authorList>
    </citation>
    <scope>NUCLEOTIDE SEQUENCE [LARGE SCALE GENOMIC DNA]</scope>
    <source>
        <strain evidence="3">Urdbean</strain>
    </source>
</reference>
<comment type="similarity">
    <text evidence="1 2">Belongs to the glycosyl hydrolase 1 family.</text>
</comment>
<name>A0AAQ3NJ58_VIGMU</name>
<keyword evidence="4" id="KW-1185">Reference proteome</keyword>
<dbReference type="PANTHER" id="PTHR10353:SF208">
    <property type="entry name" value="GLYCOSIDE HYDROLASE FAMILY 1 PROTEIN"/>
    <property type="match status" value="1"/>
</dbReference>
<dbReference type="SUPFAM" id="SSF51445">
    <property type="entry name" value="(Trans)glycosidases"/>
    <property type="match status" value="1"/>
</dbReference>
<evidence type="ECO:0000313" key="4">
    <source>
        <dbReference type="Proteomes" id="UP001374535"/>
    </source>
</evidence>
<dbReference type="InterPro" id="IPR001360">
    <property type="entry name" value="Glyco_hydro_1"/>
</dbReference>
<dbReference type="PANTHER" id="PTHR10353">
    <property type="entry name" value="GLYCOSYL HYDROLASE"/>
    <property type="match status" value="1"/>
</dbReference>
<dbReference type="InterPro" id="IPR017853">
    <property type="entry name" value="GH"/>
</dbReference>
<gene>
    <name evidence="3" type="ORF">V8G54_014410</name>
</gene>